<dbReference type="Proteomes" id="UP000270343">
    <property type="component" value="Unassembled WGS sequence"/>
</dbReference>
<dbReference type="Pfam" id="PF02801">
    <property type="entry name" value="Ketoacyl-synt_C"/>
    <property type="match status" value="1"/>
</dbReference>
<dbReference type="Gene3D" id="3.40.47.10">
    <property type="match status" value="1"/>
</dbReference>
<proteinExistence type="inferred from homology"/>
<dbReference type="RefSeq" id="WP_120756369.1">
    <property type="nucleotide sequence ID" value="NZ_JBFADQ010000084.1"/>
</dbReference>
<dbReference type="GO" id="GO:0006633">
    <property type="term" value="P:fatty acid biosynthetic process"/>
    <property type="evidence" value="ECO:0007669"/>
    <property type="project" value="InterPro"/>
</dbReference>
<evidence type="ECO:0000256" key="4">
    <source>
        <dbReference type="RuleBase" id="RU003694"/>
    </source>
</evidence>
<name>A0A3B0BGD1_9ACTN</name>
<dbReference type="Pfam" id="PF00109">
    <property type="entry name" value="ketoacyl-synt"/>
    <property type="match status" value="1"/>
</dbReference>
<keyword evidence="7" id="KW-1185">Reference proteome</keyword>
<keyword evidence="2 4" id="KW-0808">Transferase</keyword>
<dbReference type="GO" id="GO:0004315">
    <property type="term" value="F:3-oxoacyl-[acyl-carrier-protein] synthase activity"/>
    <property type="evidence" value="ECO:0007669"/>
    <property type="project" value="InterPro"/>
</dbReference>
<dbReference type="InterPro" id="IPR014031">
    <property type="entry name" value="Ketoacyl_synth_C"/>
</dbReference>
<dbReference type="PANTHER" id="PTHR11712">
    <property type="entry name" value="POLYKETIDE SYNTHASE-RELATED"/>
    <property type="match status" value="1"/>
</dbReference>
<reference evidence="6 7" key="1">
    <citation type="journal article" date="2015" name="Antonie Van Leeuwenhoek">
        <title>Streptomyces klenkii sp. nov., isolated from deep marine sediment.</title>
        <authorList>
            <person name="Veyisoglu A."/>
            <person name="Sahin N."/>
        </authorList>
    </citation>
    <scope>NUCLEOTIDE SEQUENCE [LARGE SCALE GENOMIC DNA]</scope>
    <source>
        <strain evidence="6 7">KCTC 29202</strain>
    </source>
</reference>
<gene>
    <name evidence="6" type="ORF">D7231_17450</name>
</gene>
<organism evidence="6 7">
    <name type="scientific">Streptomyces klenkii</name>
    <dbReference type="NCBI Taxonomy" id="1420899"/>
    <lineage>
        <taxon>Bacteria</taxon>
        <taxon>Bacillati</taxon>
        <taxon>Actinomycetota</taxon>
        <taxon>Actinomycetes</taxon>
        <taxon>Kitasatosporales</taxon>
        <taxon>Streptomycetaceae</taxon>
        <taxon>Streptomyces</taxon>
    </lineage>
</organism>
<dbReference type="InterPro" id="IPR018201">
    <property type="entry name" value="Ketoacyl_synth_AS"/>
</dbReference>
<dbReference type="InterPro" id="IPR000794">
    <property type="entry name" value="Beta-ketoacyl_synthase"/>
</dbReference>
<comment type="caution">
    <text evidence="6">The sequence shown here is derived from an EMBL/GenBank/DDBJ whole genome shotgun (WGS) entry which is preliminary data.</text>
</comment>
<dbReference type="NCBIfam" id="NF005589">
    <property type="entry name" value="PRK07314.1"/>
    <property type="match status" value="1"/>
</dbReference>
<dbReference type="InterPro" id="IPR016039">
    <property type="entry name" value="Thiolase-like"/>
</dbReference>
<evidence type="ECO:0000256" key="3">
    <source>
        <dbReference type="ARBA" id="ARBA00023315"/>
    </source>
</evidence>
<evidence type="ECO:0000313" key="7">
    <source>
        <dbReference type="Proteomes" id="UP000270343"/>
    </source>
</evidence>
<dbReference type="AlphaFoldDB" id="A0A3B0BGD1"/>
<sequence>MAARAVAVTGAGAVTSLGTGAGPLHQRAAAGESAFAGGEGRCTDFDPVPALSRREARRTDRFCQFALVAAEEALTGAGWSGGLPYEPERVACLVGSGVGGLETFEIQQTVLAADGPEAVSPLMVPMMMANAAAAQIALRHGLRGESHCVIAACSAGAQAIGAGLRLIRSGEADAVVVGGAEAATSPIVRAAFLNAGALSPTGDSVPFDRGRDGFRLGEGAGILVLEDAEAARERGAPVLAELAGYAATTDAHHLTAPDPAGESAARAVRGALADAGITPADLHYINAHGTGTVLNDRAEAAALRRSLGDALAGIPLSSTKSSVGHLLGAAGAVEAVATVMALHHRTAPPTVGLRDPDPELGALDHVTTARPLTAPGPGPLTALSTSFGFGGHNAVLVLRAASGGRAA</sequence>
<dbReference type="InterPro" id="IPR020841">
    <property type="entry name" value="PKS_Beta-ketoAc_synthase_dom"/>
</dbReference>
<dbReference type="SUPFAM" id="SSF53901">
    <property type="entry name" value="Thiolase-like"/>
    <property type="match status" value="2"/>
</dbReference>
<dbReference type="CDD" id="cd00834">
    <property type="entry name" value="KAS_I_II"/>
    <property type="match status" value="1"/>
</dbReference>
<evidence type="ECO:0000313" key="6">
    <source>
        <dbReference type="EMBL" id="RKN71760.1"/>
    </source>
</evidence>
<comment type="similarity">
    <text evidence="1 4">Belongs to the thiolase-like superfamily. Beta-ketoacyl-ACP synthases family.</text>
</comment>
<dbReference type="SMART" id="SM00825">
    <property type="entry name" value="PKS_KS"/>
    <property type="match status" value="1"/>
</dbReference>
<dbReference type="EMBL" id="RBAM01000006">
    <property type="protein sequence ID" value="RKN71760.1"/>
    <property type="molecule type" value="Genomic_DNA"/>
</dbReference>
<feature type="domain" description="Ketosynthase family 3 (KS3)" evidence="5">
    <location>
        <begin position="1"/>
        <end position="400"/>
    </location>
</feature>
<keyword evidence="3" id="KW-0012">Acyltransferase</keyword>
<dbReference type="OrthoDB" id="9808669at2"/>
<dbReference type="PROSITE" id="PS52004">
    <property type="entry name" value="KS3_2"/>
    <property type="match status" value="1"/>
</dbReference>
<accession>A0A3B0BGD1</accession>
<evidence type="ECO:0000259" key="5">
    <source>
        <dbReference type="PROSITE" id="PS52004"/>
    </source>
</evidence>
<dbReference type="PROSITE" id="PS00606">
    <property type="entry name" value="KS3_1"/>
    <property type="match status" value="1"/>
</dbReference>
<dbReference type="InterPro" id="IPR014030">
    <property type="entry name" value="Ketoacyl_synth_N"/>
</dbReference>
<protein>
    <submittedName>
        <fullName evidence="6">Beta-ketoacyl-[acyl-carrier-protein] synthase family protein</fullName>
    </submittedName>
</protein>
<evidence type="ECO:0000256" key="2">
    <source>
        <dbReference type="ARBA" id="ARBA00022679"/>
    </source>
</evidence>
<evidence type="ECO:0000256" key="1">
    <source>
        <dbReference type="ARBA" id="ARBA00008467"/>
    </source>
</evidence>
<dbReference type="PANTHER" id="PTHR11712:SF336">
    <property type="entry name" value="3-OXOACYL-[ACYL-CARRIER-PROTEIN] SYNTHASE, MITOCHONDRIAL"/>
    <property type="match status" value="1"/>
</dbReference>